<organism evidence="1 2">
    <name type="scientific">Naganishia adeliensis</name>
    <dbReference type="NCBI Taxonomy" id="92952"/>
    <lineage>
        <taxon>Eukaryota</taxon>
        <taxon>Fungi</taxon>
        <taxon>Dikarya</taxon>
        <taxon>Basidiomycota</taxon>
        <taxon>Agaricomycotina</taxon>
        <taxon>Tremellomycetes</taxon>
        <taxon>Filobasidiales</taxon>
        <taxon>Filobasidiaceae</taxon>
        <taxon>Naganishia</taxon>
    </lineage>
</organism>
<name>A0ACC2WL27_9TREE</name>
<sequence>MSSSSTTPSSTGSTQWSTVSSQVAQSIEQAIQEASAELRAVSLDIHSHPELGWEEHHAHDALTEFMEKQGFQVERHAYGMDTAWKATYEVGQGGRTIGFNSEMDALMGIGHACGHNLIAISGCAAALGVAAALKKHNIAGKIVLLGTPAEEGGGGKTELLALDAYKGMDACLMIHPGTGGNGSGSVTSTSIVGFTVTYKGKSAHAGGAPEKGINALDAAVAAYVNISVLRQQVPGTNRIHGVIAGSENWSANVIPGEAQLKYGVRAPTAREVMDLVPRVLNCFKAAALSSGCTHEITISHAYLDLQPCTTLETAYQEFCKERWGSEGYDVSDRTSISASTDFGDVTYHLPGLHPMFHLPNAHGGEFPPKAPEAHQAALKAATGIAVVGARIIVDGDFAQETRTTWEKQMKDIESEKVIANLKDLLAPYRKQRE</sequence>
<reference evidence="1" key="1">
    <citation type="submission" date="2023-04" db="EMBL/GenBank/DDBJ databases">
        <title>Draft Genome sequencing of Naganishia species isolated from polar environments using Oxford Nanopore Technology.</title>
        <authorList>
            <person name="Leo P."/>
            <person name="Venkateswaran K."/>
        </authorList>
    </citation>
    <scope>NUCLEOTIDE SEQUENCE</scope>
    <source>
        <strain evidence="1">MNA-CCFEE 5262</strain>
    </source>
</reference>
<evidence type="ECO:0000313" key="2">
    <source>
        <dbReference type="Proteomes" id="UP001230649"/>
    </source>
</evidence>
<evidence type="ECO:0000313" key="1">
    <source>
        <dbReference type="EMBL" id="KAJ9112113.1"/>
    </source>
</evidence>
<protein>
    <submittedName>
        <fullName evidence="1">Uncharacterized protein</fullName>
    </submittedName>
</protein>
<accession>A0ACC2WL27</accession>
<proteinExistence type="predicted"/>
<comment type="caution">
    <text evidence="1">The sequence shown here is derived from an EMBL/GenBank/DDBJ whole genome shotgun (WGS) entry which is preliminary data.</text>
</comment>
<dbReference type="Proteomes" id="UP001230649">
    <property type="component" value="Unassembled WGS sequence"/>
</dbReference>
<dbReference type="EMBL" id="JASBWS010000016">
    <property type="protein sequence ID" value="KAJ9112113.1"/>
    <property type="molecule type" value="Genomic_DNA"/>
</dbReference>
<keyword evidence="2" id="KW-1185">Reference proteome</keyword>
<gene>
    <name evidence="1" type="ORF">QFC20_002293</name>
</gene>